<organism>
    <name type="scientific">Serpula lacrymans var. lacrymans (strain S7.9)</name>
    <name type="common">Dry rot fungus</name>
    <dbReference type="NCBI Taxonomy" id="578457"/>
    <lineage>
        <taxon>Eukaryota</taxon>
        <taxon>Fungi</taxon>
        <taxon>Dikarya</taxon>
        <taxon>Basidiomycota</taxon>
        <taxon>Agaricomycotina</taxon>
        <taxon>Agaricomycetes</taxon>
        <taxon>Agaricomycetidae</taxon>
        <taxon>Boletales</taxon>
        <taxon>Coniophorineae</taxon>
        <taxon>Serpulaceae</taxon>
        <taxon>Serpula</taxon>
    </lineage>
</organism>
<dbReference type="RefSeq" id="XP_007316675.1">
    <property type="nucleotide sequence ID" value="XM_007316613.1"/>
</dbReference>
<protein>
    <submittedName>
        <fullName evidence="1">Uncharacterized protein</fullName>
    </submittedName>
</protein>
<gene>
    <name evidence="1" type="ORF">SERLADRAFT_463638</name>
</gene>
<dbReference type="EMBL" id="GL945432">
    <property type="protein sequence ID" value="EGO26502.1"/>
    <property type="molecule type" value="Genomic_DNA"/>
</dbReference>
<sequence length="120" mass="13908">MLVSLQYVLWTSSTQRLPLEVMQSVLQVAVMPEYLCVTFQNPKQRLNTVHMPVERAQVQVDYLGILHDRLRNVTADDAPTGRATLRLYVWGRPRDCRKERTESTRIGKHCNTLPVDRSDE</sequence>
<accession>F8NQ23</accession>
<dbReference type="Proteomes" id="UP000008064">
    <property type="component" value="Unassembled WGS sequence"/>
</dbReference>
<dbReference type="HOGENOM" id="CLU_2051064_0_0_1"/>
<name>F8NQ23_SERL9</name>
<dbReference type="AlphaFoldDB" id="F8NQ23"/>
<proteinExistence type="predicted"/>
<reference evidence="1" key="1">
    <citation type="submission" date="2011-04" db="EMBL/GenBank/DDBJ databases">
        <title>Evolution of plant cell wall degrading machinery underlies the functional diversity of forest fungi.</title>
        <authorList>
            <consortium name="US DOE Joint Genome Institute (JGI-PGF)"/>
            <person name="Eastwood D.C."/>
            <person name="Floudas D."/>
            <person name="Binder M."/>
            <person name="Majcherczyk A."/>
            <person name="Schneider P."/>
            <person name="Aerts A."/>
            <person name="Asiegbu F.O."/>
            <person name="Baker S.E."/>
            <person name="Barry K."/>
            <person name="Bendiksby M."/>
            <person name="Blumentritt M."/>
            <person name="Coutinho P.M."/>
            <person name="Cullen D."/>
            <person name="Cullen D."/>
            <person name="Gathman A."/>
            <person name="Goodell B."/>
            <person name="Henrissat B."/>
            <person name="Ihrmark K."/>
            <person name="Kauserud H."/>
            <person name="Kohler A."/>
            <person name="LaButti K."/>
            <person name="Lapidus A."/>
            <person name="Lavin J.L."/>
            <person name="Lee Y.-H."/>
            <person name="Lindquist E."/>
            <person name="Lilly W."/>
            <person name="Lucas S."/>
            <person name="Morin E."/>
            <person name="Murat C."/>
            <person name="Oguiza J.A."/>
            <person name="Park J."/>
            <person name="Pisabarro A.G."/>
            <person name="Riley R."/>
            <person name="Rosling A."/>
            <person name="Salamov A."/>
            <person name="Schmidt O."/>
            <person name="Schmutz J."/>
            <person name="Skrede I."/>
            <person name="Stenlid J."/>
            <person name="Wiebenga A."/>
            <person name="Xie X."/>
            <person name="Kues U."/>
            <person name="Hibbett D.S."/>
            <person name="Hoffmeister D."/>
            <person name="Hogberg N."/>
            <person name="Martin F."/>
            <person name="Grigoriev I.V."/>
            <person name="Watkinson S.C."/>
        </authorList>
    </citation>
    <scope>NUCLEOTIDE SEQUENCE</scope>
    <source>
        <strain evidence="1">S7.9</strain>
    </source>
</reference>
<dbReference type="GeneID" id="18818600"/>
<dbReference type="KEGG" id="sla:SERLADRAFT_463638"/>
<evidence type="ECO:0000313" key="1">
    <source>
        <dbReference type="EMBL" id="EGO26502.1"/>
    </source>
</evidence>